<protein>
    <recommendedName>
        <fullName evidence="3">Sporulation protein Spo0E</fullName>
    </recommendedName>
</protein>
<comment type="caution">
    <text evidence="1">The sequence shown here is derived from an EMBL/GenBank/DDBJ whole genome shotgun (WGS) entry which is preliminary data.</text>
</comment>
<reference evidence="1 2" key="1">
    <citation type="submission" date="2020-08" db="EMBL/GenBank/DDBJ databases">
        <title>Genomic Encyclopedia of Type Strains, Phase III (KMG-III): the genomes of soil and plant-associated and newly described type strains.</title>
        <authorList>
            <person name="Whitman W."/>
        </authorList>
    </citation>
    <scope>NUCLEOTIDE SEQUENCE [LARGE SCALE GENOMIC DNA]</scope>
    <source>
        <strain evidence="1 2">CECT 8693</strain>
    </source>
</reference>
<dbReference type="Gene3D" id="4.10.280.10">
    <property type="entry name" value="Helix-loop-helix DNA-binding domain"/>
    <property type="match status" value="1"/>
</dbReference>
<dbReference type="AlphaFoldDB" id="A0A7W3SRN7"/>
<evidence type="ECO:0000313" key="1">
    <source>
        <dbReference type="EMBL" id="MBA9085017.1"/>
    </source>
</evidence>
<accession>A0A7W3SRN7</accession>
<organism evidence="1 2">
    <name type="scientific">Fontibacillus solani</name>
    <dbReference type="NCBI Taxonomy" id="1572857"/>
    <lineage>
        <taxon>Bacteria</taxon>
        <taxon>Bacillati</taxon>
        <taxon>Bacillota</taxon>
        <taxon>Bacilli</taxon>
        <taxon>Bacillales</taxon>
        <taxon>Paenibacillaceae</taxon>
        <taxon>Fontibacillus</taxon>
    </lineage>
</organism>
<name>A0A7W3SRN7_9BACL</name>
<sequence length="91" mass="10657">MGCGGYKISLELSRFMIAEDNKLNQWTDEASHKTSPQAITLEDEIRLLRSKMELLFQQEKSFTSDIVIEISRLLDLKINEFMLKSQNYKKK</sequence>
<dbReference type="GO" id="GO:0046983">
    <property type="term" value="F:protein dimerization activity"/>
    <property type="evidence" value="ECO:0007669"/>
    <property type="project" value="InterPro"/>
</dbReference>
<dbReference type="Pfam" id="PF09388">
    <property type="entry name" value="SpoOE-like"/>
    <property type="match status" value="1"/>
</dbReference>
<dbReference type="SUPFAM" id="SSF140500">
    <property type="entry name" value="BAS1536-like"/>
    <property type="match status" value="1"/>
</dbReference>
<evidence type="ECO:0000313" key="2">
    <source>
        <dbReference type="Proteomes" id="UP000567067"/>
    </source>
</evidence>
<evidence type="ECO:0008006" key="3">
    <source>
        <dbReference type="Google" id="ProtNLM"/>
    </source>
</evidence>
<gene>
    <name evidence="1" type="ORF">FHR92_001479</name>
</gene>
<dbReference type="InterPro" id="IPR036638">
    <property type="entry name" value="HLH_DNA-bd_sf"/>
</dbReference>
<dbReference type="EMBL" id="JACJIP010000007">
    <property type="protein sequence ID" value="MBA9085017.1"/>
    <property type="molecule type" value="Genomic_DNA"/>
</dbReference>
<dbReference type="InterPro" id="IPR018540">
    <property type="entry name" value="Spo0E-like"/>
</dbReference>
<dbReference type="InterPro" id="IPR037208">
    <property type="entry name" value="Spo0E-like_sf"/>
</dbReference>
<proteinExistence type="predicted"/>
<keyword evidence="2" id="KW-1185">Reference proteome</keyword>
<dbReference type="Proteomes" id="UP000567067">
    <property type="component" value="Unassembled WGS sequence"/>
</dbReference>
<dbReference type="GO" id="GO:0043937">
    <property type="term" value="P:regulation of sporulation"/>
    <property type="evidence" value="ECO:0007669"/>
    <property type="project" value="InterPro"/>
</dbReference>